<dbReference type="RefSeq" id="WP_338291179.1">
    <property type="nucleotide sequence ID" value="NZ_AP027272.1"/>
</dbReference>
<dbReference type="Proteomes" id="UP001333710">
    <property type="component" value="Chromosome"/>
</dbReference>
<keyword evidence="3" id="KW-0472">Membrane</keyword>
<organism evidence="4 5">
    <name type="scientific">Planctobacterium marinum</name>
    <dbReference type="NCBI Taxonomy" id="1631968"/>
    <lineage>
        <taxon>Bacteria</taxon>
        <taxon>Pseudomonadati</taxon>
        <taxon>Pseudomonadota</taxon>
        <taxon>Gammaproteobacteria</taxon>
        <taxon>Alteromonadales</taxon>
        <taxon>Alteromonadaceae</taxon>
        <taxon>Planctobacterium</taxon>
    </lineage>
</organism>
<evidence type="ECO:0000256" key="2">
    <source>
        <dbReference type="SAM" id="MobiDB-lite"/>
    </source>
</evidence>
<keyword evidence="5" id="KW-1185">Reference proteome</keyword>
<name>A0AA48HKG6_9ALTE</name>
<feature type="transmembrane region" description="Helical" evidence="3">
    <location>
        <begin position="6"/>
        <end position="25"/>
    </location>
</feature>
<sequence length="143" mass="16172">MDWLIGILLLVAGIGIGIFIGKTLFETKRPNASEEAKEKSEKQLMAEQANLHISETQNSINKIQEQCALLAEQLNHYQVVVDETTTDKDVNQLEYFHQQATLHLKTQKKEPKKVRKTDYQPLDYSEGQSGLFAGDAKKHSETS</sequence>
<protein>
    <recommendedName>
        <fullName evidence="6">DUF1043 family protein</fullName>
    </recommendedName>
</protein>
<evidence type="ECO:0000256" key="1">
    <source>
        <dbReference type="SAM" id="Coils"/>
    </source>
</evidence>
<dbReference type="AlphaFoldDB" id="A0AA48HKG6"/>
<evidence type="ECO:0000256" key="3">
    <source>
        <dbReference type="SAM" id="Phobius"/>
    </source>
</evidence>
<proteinExistence type="predicted"/>
<dbReference type="KEGG" id="pmaw:MACH26_07330"/>
<dbReference type="Pfam" id="PF06295">
    <property type="entry name" value="ZapG-like"/>
    <property type="match status" value="1"/>
</dbReference>
<evidence type="ECO:0000313" key="4">
    <source>
        <dbReference type="EMBL" id="BDX05212.1"/>
    </source>
</evidence>
<keyword evidence="3" id="KW-1133">Transmembrane helix</keyword>
<gene>
    <name evidence="4" type="ORF">MACH26_07330</name>
</gene>
<evidence type="ECO:0008006" key="6">
    <source>
        <dbReference type="Google" id="ProtNLM"/>
    </source>
</evidence>
<reference evidence="4" key="1">
    <citation type="submission" date="2023-01" db="EMBL/GenBank/DDBJ databases">
        <title>Complete genome sequence of Planctobacterium marinum strain Dej080120_11.</title>
        <authorList>
            <person name="Ueki S."/>
            <person name="Maruyama F."/>
        </authorList>
    </citation>
    <scope>NUCLEOTIDE SEQUENCE</scope>
    <source>
        <strain evidence="4">Dej080120_11</strain>
    </source>
</reference>
<accession>A0AA48HKG6</accession>
<dbReference type="EMBL" id="AP027272">
    <property type="protein sequence ID" value="BDX05212.1"/>
    <property type="molecule type" value="Genomic_DNA"/>
</dbReference>
<evidence type="ECO:0000313" key="5">
    <source>
        <dbReference type="Proteomes" id="UP001333710"/>
    </source>
</evidence>
<keyword evidence="1" id="KW-0175">Coiled coil</keyword>
<keyword evidence="3" id="KW-0812">Transmembrane</keyword>
<dbReference type="InterPro" id="IPR009386">
    <property type="entry name" value="ZapG-like"/>
</dbReference>
<feature type="coiled-coil region" evidence="1">
    <location>
        <begin position="46"/>
        <end position="73"/>
    </location>
</feature>
<feature type="region of interest" description="Disordered" evidence="2">
    <location>
        <begin position="106"/>
        <end position="143"/>
    </location>
</feature>